<evidence type="ECO:0000256" key="6">
    <source>
        <dbReference type="ARBA" id="ARBA00022722"/>
    </source>
</evidence>
<gene>
    <name evidence="13" type="ORF">VP1G_03861</name>
</gene>
<proteinExistence type="inferred from homology"/>
<evidence type="ECO:0000313" key="13">
    <source>
        <dbReference type="EMBL" id="KUI56416.1"/>
    </source>
</evidence>
<keyword evidence="6" id="KW-0540">Nuclease</keyword>
<dbReference type="SUPFAM" id="SSF55658">
    <property type="entry name" value="L9 N-domain-like"/>
    <property type="match status" value="2"/>
</dbReference>
<evidence type="ECO:0000256" key="11">
    <source>
        <dbReference type="SAM" id="MobiDB-lite"/>
    </source>
</evidence>
<dbReference type="Proteomes" id="UP000078576">
    <property type="component" value="Unassembled WGS sequence"/>
</dbReference>
<comment type="cofactor">
    <cofactor evidence="1">
        <name>Mg(2+)</name>
        <dbReference type="ChEBI" id="CHEBI:18420"/>
    </cofactor>
</comment>
<feature type="region of interest" description="Disordered" evidence="11">
    <location>
        <begin position="166"/>
        <end position="246"/>
    </location>
</feature>
<dbReference type="PANTHER" id="PTHR38846:SF1">
    <property type="entry name" value="C3H1-TYPE DOMAIN-CONTAINING PROTEIN"/>
    <property type="match status" value="1"/>
</dbReference>
<organism evidence="13 14">
    <name type="scientific">Cytospora mali</name>
    <name type="common">Apple Valsa canker fungus</name>
    <name type="synonym">Valsa mali</name>
    <dbReference type="NCBI Taxonomy" id="578113"/>
    <lineage>
        <taxon>Eukaryota</taxon>
        <taxon>Fungi</taxon>
        <taxon>Dikarya</taxon>
        <taxon>Ascomycota</taxon>
        <taxon>Pezizomycotina</taxon>
        <taxon>Sordariomycetes</taxon>
        <taxon>Sordariomycetidae</taxon>
        <taxon>Diaporthales</taxon>
        <taxon>Cytosporaceae</taxon>
        <taxon>Cytospora</taxon>
    </lineage>
</organism>
<dbReference type="PANTHER" id="PTHR38846">
    <property type="entry name" value="C3H1-TYPE DOMAIN-CONTAINING PROTEIN"/>
    <property type="match status" value="1"/>
</dbReference>
<evidence type="ECO:0000256" key="2">
    <source>
        <dbReference type="ARBA" id="ARBA00004065"/>
    </source>
</evidence>
<keyword evidence="9" id="KW-0378">Hydrolase</keyword>
<protein>
    <recommendedName>
        <fullName evidence="5">Ribonuclease H</fullName>
        <ecNumber evidence="4">3.1.26.4</ecNumber>
    </recommendedName>
</protein>
<dbReference type="OrthoDB" id="6105938at2759"/>
<dbReference type="GO" id="GO:0004523">
    <property type="term" value="F:RNA-DNA hybrid ribonuclease activity"/>
    <property type="evidence" value="ECO:0007669"/>
    <property type="project" value="UniProtKB-EC"/>
</dbReference>
<evidence type="ECO:0000259" key="12">
    <source>
        <dbReference type="Pfam" id="PF01693"/>
    </source>
</evidence>
<keyword evidence="7" id="KW-0479">Metal-binding</keyword>
<keyword evidence="10" id="KW-0460">Magnesium</keyword>
<feature type="compositionally biased region" description="Low complexity" evidence="11">
    <location>
        <begin position="229"/>
        <end position="243"/>
    </location>
</feature>
<evidence type="ECO:0000256" key="4">
    <source>
        <dbReference type="ARBA" id="ARBA00012180"/>
    </source>
</evidence>
<dbReference type="AlphaFoldDB" id="A0A194UXV2"/>
<evidence type="ECO:0000256" key="1">
    <source>
        <dbReference type="ARBA" id="ARBA00001946"/>
    </source>
</evidence>
<dbReference type="InterPro" id="IPR011320">
    <property type="entry name" value="RNase_H1_N"/>
</dbReference>
<dbReference type="EC" id="3.1.26.4" evidence="4"/>
<keyword evidence="14" id="KW-1185">Reference proteome</keyword>
<evidence type="ECO:0000256" key="3">
    <source>
        <dbReference type="ARBA" id="ARBA00005300"/>
    </source>
</evidence>
<evidence type="ECO:0000313" key="14">
    <source>
        <dbReference type="Proteomes" id="UP000078576"/>
    </source>
</evidence>
<dbReference type="FunFam" id="3.40.970.10:FF:000001">
    <property type="entry name" value="Ribonuclease H1"/>
    <property type="match status" value="1"/>
</dbReference>
<feature type="compositionally biased region" description="Polar residues" evidence="11">
    <location>
        <begin position="70"/>
        <end position="80"/>
    </location>
</feature>
<dbReference type="STRING" id="694573.A0A194UXV2"/>
<evidence type="ECO:0000256" key="5">
    <source>
        <dbReference type="ARBA" id="ARBA00017721"/>
    </source>
</evidence>
<feature type="domain" description="Ribonuclease H1 N-terminal" evidence="12">
    <location>
        <begin position="244"/>
        <end position="287"/>
    </location>
</feature>
<dbReference type="InterPro" id="IPR009027">
    <property type="entry name" value="Ribosomal_bL9/RNase_H1_N"/>
</dbReference>
<feature type="compositionally biased region" description="Low complexity" evidence="11">
    <location>
        <begin position="124"/>
        <end position="134"/>
    </location>
</feature>
<evidence type="ECO:0000256" key="7">
    <source>
        <dbReference type="ARBA" id="ARBA00022723"/>
    </source>
</evidence>
<dbReference type="Pfam" id="PF01693">
    <property type="entry name" value="Cauli_VI"/>
    <property type="match status" value="2"/>
</dbReference>
<dbReference type="GO" id="GO:0046872">
    <property type="term" value="F:metal ion binding"/>
    <property type="evidence" value="ECO:0007669"/>
    <property type="project" value="UniProtKB-KW"/>
</dbReference>
<name>A0A194UXV2_CYTMA</name>
<feature type="compositionally biased region" description="Low complexity" evidence="11">
    <location>
        <begin position="81"/>
        <end position="107"/>
    </location>
</feature>
<dbReference type="Gene3D" id="3.40.970.10">
    <property type="entry name" value="Ribonuclease H1, N-terminal domain"/>
    <property type="match status" value="2"/>
</dbReference>
<evidence type="ECO:0000256" key="9">
    <source>
        <dbReference type="ARBA" id="ARBA00022801"/>
    </source>
</evidence>
<evidence type="ECO:0000256" key="10">
    <source>
        <dbReference type="ARBA" id="ARBA00022842"/>
    </source>
</evidence>
<dbReference type="EMBL" id="KN714689">
    <property type="protein sequence ID" value="KUI56416.1"/>
    <property type="molecule type" value="Genomic_DNA"/>
</dbReference>
<evidence type="ECO:0000256" key="8">
    <source>
        <dbReference type="ARBA" id="ARBA00022759"/>
    </source>
</evidence>
<reference evidence="14" key="1">
    <citation type="submission" date="2014-12" db="EMBL/GenBank/DDBJ databases">
        <title>Genome Sequence of Valsa Canker Pathogens Uncovers a Specific Adaption of Colonization on Woody Bark.</title>
        <authorList>
            <person name="Yin Z."/>
            <person name="Liu H."/>
            <person name="Gao X."/>
            <person name="Li Z."/>
            <person name="Song N."/>
            <person name="Ke X."/>
            <person name="Dai Q."/>
            <person name="Wu Y."/>
            <person name="Sun Y."/>
            <person name="Xu J.-R."/>
            <person name="Kang Z.K."/>
            <person name="Wang L."/>
            <person name="Huang L."/>
        </authorList>
    </citation>
    <scope>NUCLEOTIDE SEQUENCE [LARGE SCALE GENOMIC DNA]</scope>
    <source>
        <strain evidence="14">SXYL134</strain>
    </source>
</reference>
<comment type="similarity">
    <text evidence="3">Belongs to the RNase H family.</text>
</comment>
<dbReference type="FunFam" id="3.40.970.10:FF:000002">
    <property type="entry name" value="Ribonuclease H"/>
    <property type="match status" value="1"/>
</dbReference>
<feature type="compositionally biased region" description="Pro residues" evidence="11">
    <location>
        <begin position="190"/>
        <end position="228"/>
    </location>
</feature>
<feature type="domain" description="Ribonuclease H1 N-terminal" evidence="12">
    <location>
        <begin position="6"/>
        <end position="47"/>
    </location>
</feature>
<comment type="function">
    <text evidence="2">Endonuclease that specifically degrades the RNA of RNA-DNA hybrids.</text>
</comment>
<feature type="compositionally biased region" description="Polar residues" evidence="11">
    <location>
        <begin position="170"/>
        <end position="180"/>
    </location>
</feature>
<keyword evidence="8" id="KW-0255">Endonuclease</keyword>
<accession>A0A194UXV2</accession>
<dbReference type="InterPro" id="IPR037056">
    <property type="entry name" value="RNase_H1_N_sf"/>
</dbReference>
<feature type="region of interest" description="Disordered" evidence="11">
    <location>
        <begin position="70"/>
        <end position="135"/>
    </location>
</feature>
<sequence>MGQWAWYAVQKGRKPGVYRTWEECEAQVKGFISARFKGFNTREGAEGYVRGAIDVPGGSGLRATALGGVSSSAPARSINGSSTMAAPSSSASASASSSPRPASSVPPKRTINGLSMTAPPPPSSFLSKPSSSAPTKGMIGLSAEVLSSLLGLKKPLTHPKTVNGLFFTPNIDSPTPAKTINNLPTSTTPQPQPQEPPNPPSPEPPNPSPSPSPNPNSTPRPSPPPPPSTSTLLHTLPRTSPSSKFYTVATGRQPGVYLTWAECEAQVRGVSGARYKGFATRGEAVEFLAVYGGGGHFSQFEGAAFTPDRSAPFSDEFARLSSSQGWEPGTKRYDRERARALHNELRTHYFTSSVSAVEGEEGGGETAEPLVTVKKEEEDGEALVTTREQLTELQGFQDLCRAVRKEPADTVRGCERILKDTLVNIIDLIDARRTGAKIEVWSDFKAFRRYTLQDNKRIPVAAARPKPLLACFLQKLWDVESRPAKRARSRSRGLSSSGGIDERKKKKRKRKHGN</sequence>
<feature type="compositionally biased region" description="Basic residues" evidence="11">
    <location>
        <begin position="504"/>
        <end position="514"/>
    </location>
</feature>
<feature type="region of interest" description="Disordered" evidence="11">
    <location>
        <begin position="481"/>
        <end position="514"/>
    </location>
</feature>